<name>A0ACD1FXP3_9EURO</name>
<accession>A0ACD1FXP3</accession>
<sequence length="1754" mass="194158">MGCDCGSGNTCGCSGPSSCTCGSSCSCKQCGAELQRDQEPLSSSRTYEETADMFGGEGSYLVSWTSMTLSEAQSCFAKRKSMSYIECTYRNRMLGLGVPRLRTRPSLLDLIASQKTAVLSGVGSRSSSPPELEGQNQQLELPPLPVSPTSSSCSSDNSLSSPLSPIHRRPSSSTPSIHDHTSHKMAPSAADGENQHGSVFSVSGPVVVAEHMIGCAMYELCRVGHDLLVGEVIRIDGDKATIQVYEETAGLTVGDPVQRTGKPLSVELGPGLMETIYDGIQRPLKDISEQSKGIYIPRGIAVNALDRERKWDFKPGKYKVGDHITGGDIWGTVFENSLVNDHKIILPPRARGTITRIAEAGSYTVDEKLLEIEFNGVKTEHSMMHTWPVRVPRPVNEKLASDSPFIVGQRVLDSLFPSVQGGTVCIPGAFGCGKTVISQSVSKFSNSDIIVYVGCGERGNEMAEVLMDFPELSIDIDGRKEPIMKRTCLIANTSNMPVAAREASIYTGITIAEYFRDQGKDVAMMADSSSRWAEALREISGRLGEMPADQGFPAYLGAKLASFYERAGRSIALGSPERTGSVSIVGAVSPPGGDFSDPVTSSTLGIVQVFWGLDKKLAQRKHFPSINTSISYSKYTTVLDRYYEKHHPEFPRLRDQIRELLTKSEDLDQVVQLVGKAALGDSDKITLDVAAMVKDDFLQQNGYSDYDQFCPLWKTEYMMKAFMGYHDEAQKAVAQGQNWAKVRDATGDIQTALRNMKFEVPDNEAEVSNKAFIHTLDSIHLTAVFLPDKAFFFLIWSDSLIIIASHGKPNWLLVRNPPSPLGPRALDARINVNDPSLISLVNKLQDVFATVGVHNPIDLPQIAVVGSQSSGKSSVLENIVGRDFLPRGSGIVTRRPLILQLINKPAANAQTNGVKEEELEGTDKEANVDEYGEFLHIPGQKFYDFNKIRDEIVRETEQKVGRNAGISPAPINLRIYSPNVLTLTLVDLPGLTKVPVGDQPKDIEKQIRDMVMKYISKPNAIILAVTSANQDLANSDGLKLAREVDPEGQRTIGVLTKVDLMDEGTDVVDILAGRIIPLRLGYVPVVNRGQRDIENKKPIAYALENEKNFFENHKAYRNKSSYCGTPYLARKLNLVRIAPWYMTILMMHIKQTLPDIKARISSSLQKYSSELSQLGDSMLGNSANIILNIITEFSNEYRTVLEGNNTELSSIELSGGARISFVFHELYSNGVKAVDPFDQVKDIDIRTILYNSSGSSPALFVGTTAFELIVKQQIKRLEDPSLKCISLVYDELVRILGQLLNKQLFRRYPMLKEKFHAVVIGFFKKCMEPTNKLVRDLIAMETVYINTGHPDFLNGHRAMAIVNERQLGSKPTQVDPKTGKPLPPRANSPSVETPTDTGSSGFFGSFWASKNKKKMAAMEPPPPTLKASAALSERESSEVEVIKLLITSYFNIVKRTMIDMVPKAIMYTLVQARFTKDEMQRELLEMMYRNNELDELLKESDYTIRRRKECQQMVESLSRASEIVSQVHNHSLPPTSSHIERPTISRLFPIQELKPTCVSDTDFLSSSPDAPRRSVISLGKKSTSNAVTGATIRRTSSLGSLYVRNAPCRLCQWDFKAEGFDPSNGARLCQKRHTDRNSPSREKQVIKRPHDYELNWIMEYMNDLLPVGSRAIPPVETAKNPRSMVDYWLAVEEPAADDDTDDSDDSEASEDDDADDFDFVTDEDYTSDFEVLDEFELGCSLKDTARFAMAPILP</sequence>
<gene>
    <name evidence="1" type="ORF">BO95DRAFT_435497</name>
</gene>
<evidence type="ECO:0000313" key="2">
    <source>
        <dbReference type="Proteomes" id="UP000249057"/>
    </source>
</evidence>
<protein>
    <submittedName>
        <fullName evidence="1">V-type ATPase</fullName>
    </submittedName>
</protein>
<keyword evidence="2" id="KW-1185">Reference proteome</keyword>
<dbReference type="EMBL" id="KZ825383">
    <property type="protein sequence ID" value="RAH41780.1"/>
    <property type="molecule type" value="Genomic_DNA"/>
</dbReference>
<dbReference type="Proteomes" id="UP000249057">
    <property type="component" value="Unassembled WGS sequence"/>
</dbReference>
<evidence type="ECO:0000313" key="1">
    <source>
        <dbReference type="EMBL" id="RAH41780.1"/>
    </source>
</evidence>
<proteinExistence type="predicted"/>
<organism evidence="1 2">
    <name type="scientific">Aspergillus brunneoviolaceus CBS 621.78</name>
    <dbReference type="NCBI Taxonomy" id="1450534"/>
    <lineage>
        <taxon>Eukaryota</taxon>
        <taxon>Fungi</taxon>
        <taxon>Dikarya</taxon>
        <taxon>Ascomycota</taxon>
        <taxon>Pezizomycotina</taxon>
        <taxon>Eurotiomycetes</taxon>
        <taxon>Eurotiomycetidae</taxon>
        <taxon>Eurotiales</taxon>
        <taxon>Aspergillaceae</taxon>
        <taxon>Aspergillus</taxon>
        <taxon>Aspergillus subgen. Circumdati</taxon>
    </lineage>
</organism>
<reference evidence="1" key="1">
    <citation type="submission" date="2018-02" db="EMBL/GenBank/DDBJ databases">
        <title>The genomes of Aspergillus section Nigri reveals drivers in fungal speciation.</title>
        <authorList>
            <consortium name="DOE Joint Genome Institute"/>
            <person name="Vesth T.C."/>
            <person name="Nybo J."/>
            <person name="Theobald S."/>
            <person name="Brandl J."/>
            <person name="Frisvad J.C."/>
            <person name="Nielsen K.F."/>
            <person name="Lyhne E.K."/>
            <person name="Kogle M.E."/>
            <person name="Kuo A."/>
            <person name="Riley R."/>
            <person name="Clum A."/>
            <person name="Nolan M."/>
            <person name="Lipzen A."/>
            <person name="Salamov A."/>
            <person name="Henrissat B."/>
            <person name="Wiebenga A."/>
            <person name="De vries R.P."/>
            <person name="Grigoriev I.V."/>
            <person name="Mortensen U.H."/>
            <person name="Andersen M.R."/>
            <person name="Baker S.E."/>
        </authorList>
    </citation>
    <scope>NUCLEOTIDE SEQUENCE</scope>
    <source>
        <strain evidence="1">CBS 621.78</strain>
    </source>
</reference>